<feature type="chain" id="PRO_5043358001" evidence="2">
    <location>
        <begin position="23"/>
        <end position="65"/>
    </location>
</feature>
<feature type="signal peptide" evidence="2">
    <location>
        <begin position="1"/>
        <end position="22"/>
    </location>
</feature>
<gene>
    <name evidence="3" type="ORF">AAFP95_09810</name>
</gene>
<accession>A0AAU6WSN9</accession>
<protein>
    <submittedName>
        <fullName evidence="3">Uncharacterized protein</fullName>
    </submittedName>
</protein>
<evidence type="ECO:0000313" key="4">
    <source>
        <dbReference type="Proteomes" id="UP001463665"/>
    </source>
</evidence>
<dbReference type="EMBL" id="CP154834">
    <property type="protein sequence ID" value="XAO76067.1"/>
    <property type="molecule type" value="Genomic_DNA"/>
</dbReference>
<keyword evidence="2" id="KW-0732">Signal</keyword>
<keyword evidence="4" id="KW-1185">Reference proteome</keyword>
<name>A0AAU6WSN9_9FLAO</name>
<reference evidence="3 4" key="1">
    <citation type="submission" date="2024-04" db="EMBL/GenBank/DDBJ databases">
        <title>Genome sequencing and assembly of rice foliar adapted Chryseobacterium endophyticum OsEnb-ALM-A6.</title>
        <authorList>
            <person name="Kumar S."/>
            <person name="Javed M."/>
            <person name="Chouhan V."/>
            <person name="Charishma K."/>
            <person name="Patel A."/>
            <person name="Kumar M."/>
            <person name="Sahu K.P."/>
            <person name="Kumar A."/>
        </authorList>
    </citation>
    <scope>NUCLEOTIDE SEQUENCE [LARGE SCALE GENOMIC DNA]</scope>
    <source>
        <strain evidence="3 4">OsEnb-ALM-A6</strain>
    </source>
</reference>
<dbReference type="Proteomes" id="UP001463665">
    <property type="component" value="Chromosome"/>
</dbReference>
<dbReference type="RefSeq" id="WP_345767540.1">
    <property type="nucleotide sequence ID" value="NZ_CP154834.1"/>
</dbReference>
<organism evidence="3 4">
    <name type="scientific">Chryseobacterium endophyticum</name>
    <dbReference type="NCBI Taxonomy" id="1854762"/>
    <lineage>
        <taxon>Bacteria</taxon>
        <taxon>Pseudomonadati</taxon>
        <taxon>Bacteroidota</taxon>
        <taxon>Flavobacteriia</taxon>
        <taxon>Flavobacteriales</taxon>
        <taxon>Weeksellaceae</taxon>
        <taxon>Chryseobacterium group</taxon>
        <taxon>Chryseobacterium</taxon>
    </lineage>
</organism>
<feature type="compositionally biased region" description="Low complexity" evidence="1">
    <location>
        <begin position="45"/>
        <end position="56"/>
    </location>
</feature>
<sequence length="65" mass="6873">MKKLMAIAAAVVLMASSQNVNAQKRYSRSKHSSSHGGTYKGGSGSSHKGGSYKNSSTANRYGKHK</sequence>
<evidence type="ECO:0000256" key="1">
    <source>
        <dbReference type="SAM" id="MobiDB-lite"/>
    </source>
</evidence>
<feature type="region of interest" description="Disordered" evidence="1">
    <location>
        <begin position="18"/>
        <end position="65"/>
    </location>
</feature>
<dbReference type="AlphaFoldDB" id="A0AAU6WSN9"/>
<evidence type="ECO:0000313" key="3">
    <source>
        <dbReference type="EMBL" id="XAO76067.1"/>
    </source>
</evidence>
<proteinExistence type="predicted"/>
<evidence type="ECO:0000256" key="2">
    <source>
        <dbReference type="SAM" id="SignalP"/>
    </source>
</evidence>